<evidence type="ECO:0000313" key="1">
    <source>
        <dbReference type="EMBL" id="CAE0663540.1"/>
    </source>
</evidence>
<gene>
    <name evidence="1" type="ORF">LGLO00237_LOCUS15142</name>
</gene>
<name>A0A7S3YVU7_9EUKA</name>
<proteinExistence type="predicted"/>
<dbReference type="AlphaFoldDB" id="A0A7S3YVU7"/>
<reference evidence="1" key="1">
    <citation type="submission" date="2021-01" db="EMBL/GenBank/DDBJ databases">
        <authorList>
            <person name="Corre E."/>
            <person name="Pelletier E."/>
            <person name="Niang G."/>
            <person name="Scheremetjew M."/>
            <person name="Finn R."/>
            <person name="Kale V."/>
            <person name="Holt S."/>
            <person name="Cochrane G."/>
            <person name="Meng A."/>
            <person name="Brown T."/>
            <person name="Cohen L."/>
        </authorList>
    </citation>
    <scope>NUCLEOTIDE SEQUENCE</scope>
    <source>
        <strain evidence="1">CCCM811</strain>
    </source>
</reference>
<dbReference type="EMBL" id="HBIV01021038">
    <property type="protein sequence ID" value="CAE0663540.1"/>
    <property type="molecule type" value="Transcribed_RNA"/>
</dbReference>
<organism evidence="1">
    <name type="scientific">Lotharella globosa</name>
    <dbReference type="NCBI Taxonomy" id="91324"/>
    <lineage>
        <taxon>Eukaryota</taxon>
        <taxon>Sar</taxon>
        <taxon>Rhizaria</taxon>
        <taxon>Cercozoa</taxon>
        <taxon>Chlorarachniophyceae</taxon>
        <taxon>Lotharella</taxon>
    </lineage>
</organism>
<protein>
    <submittedName>
        <fullName evidence="1">Uncharacterized protein</fullName>
    </submittedName>
</protein>
<accession>A0A7S3YVU7</accession>
<sequence length="309" mass="35684">MCLMLDYKKQDPRAASRRALDGLAKLPRDRPVSREDFLYCVYLQNDVLGQPLDPRRQNPPSRVRRTAALAIDLMFYAFVPYILLDSMETPLYHPEVLTWLPQWIQEDFHMFAGLVCFQLREVISSRSLGKYFTGLEIIQLERVDSLGKPSYYQTTEIPATRSMAFLRGIDAYLHEFPPVASFMQGAAVYLLYLTPSRRGLGDYLSNTMVVVEGPYYQRRVATMRKDPRFRPLQFRANLVARNDYDYGEDHDDEPRSRLRGSPPIIATMLFAMLYIFLDGFLDVDVEIEFSGDDKKDDDSKDDPYGPGII</sequence>